<evidence type="ECO:0000313" key="2">
    <source>
        <dbReference type="Proteomes" id="UP000294933"/>
    </source>
</evidence>
<evidence type="ECO:0000313" key="1">
    <source>
        <dbReference type="EMBL" id="TDL17420.1"/>
    </source>
</evidence>
<dbReference type="AlphaFoldDB" id="A0A4Y7PSD7"/>
<organism evidence="1 2">
    <name type="scientific">Rickenella mellea</name>
    <dbReference type="NCBI Taxonomy" id="50990"/>
    <lineage>
        <taxon>Eukaryota</taxon>
        <taxon>Fungi</taxon>
        <taxon>Dikarya</taxon>
        <taxon>Basidiomycota</taxon>
        <taxon>Agaricomycotina</taxon>
        <taxon>Agaricomycetes</taxon>
        <taxon>Hymenochaetales</taxon>
        <taxon>Rickenellaceae</taxon>
        <taxon>Rickenella</taxon>
    </lineage>
</organism>
<name>A0A4Y7PSD7_9AGAM</name>
<sequence>MCEDEWCNRGYGDARCNREGLSRVLQRPWLSHLVSSDSSCPSAAAGHLGLLWLGLALRRSSRPLPCFYTVSCLSCIASIPTFSITLNVQRVHNYHSELAHHVNKMTELASVRCRR</sequence>
<gene>
    <name evidence="1" type="ORF">BD410DRAFT_794382</name>
</gene>
<keyword evidence="2" id="KW-1185">Reference proteome</keyword>
<dbReference type="EMBL" id="ML170222">
    <property type="protein sequence ID" value="TDL17420.1"/>
    <property type="molecule type" value="Genomic_DNA"/>
</dbReference>
<dbReference type="Proteomes" id="UP000294933">
    <property type="component" value="Unassembled WGS sequence"/>
</dbReference>
<reference evidence="1 2" key="1">
    <citation type="submission" date="2018-06" db="EMBL/GenBank/DDBJ databases">
        <title>A transcriptomic atlas of mushroom development highlights an independent origin of complex multicellularity.</title>
        <authorList>
            <consortium name="DOE Joint Genome Institute"/>
            <person name="Krizsan K."/>
            <person name="Almasi E."/>
            <person name="Merenyi Z."/>
            <person name="Sahu N."/>
            <person name="Viragh M."/>
            <person name="Koszo T."/>
            <person name="Mondo S."/>
            <person name="Kiss B."/>
            <person name="Balint B."/>
            <person name="Kues U."/>
            <person name="Barry K."/>
            <person name="Hegedus J.C."/>
            <person name="Henrissat B."/>
            <person name="Johnson J."/>
            <person name="Lipzen A."/>
            <person name="Ohm R."/>
            <person name="Nagy I."/>
            <person name="Pangilinan J."/>
            <person name="Yan J."/>
            <person name="Xiong Y."/>
            <person name="Grigoriev I.V."/>
            <person name="Hibbett D.S."/>
            <person name="Nagy L.G."/>
        </authorList>
    </citation>
    <scope>NUCLEOTIDE SEQUENCE [LARGE SCALE GENOMIC DNA]</scope>
    <source>
        <strain evidence="1 2">SZMC22713</strain>
    </source>
</reference>
<accession>A0A4Y7PSD7</accession>
<dbReference type="VEuPathDB" id="FungiDB:BD410DRAFT_794382"/>
<protein>
    <submittedName>
        <fullName evidence="1">Uncharacterized protein</fullName>
    </submittedName>
</protein>
<proteinExistence type="predicted"/>